<keyword evidence="5" id="KW-0503">Monooxygenase</keyword>
<evidence type="ECO:0000256" key="4">
    <source>
        <dbReference type="ARBA" id="ARBA00023002"/>
    </source>
</evidence>
<keyword evidence="4" id="KW-0560">Oxidoreductase</keyword>
<dbReference type="Proteomes" id="UP001218218">
    <property type="component" value="Unassembled WGS sequence"/>
</dbReference>
<name>A0AAD7AQX6_9AGAR</name>
<dbReference type="SUPFAM" id="SSF51905">
    <property type="entry name" value="FAD/NAD(P)-binding domain"/>
    <property type="match status" value="1"/>
</dbReference>
<dbReference type="GO" id="GO:0071949">
    <property type="term" value="F:FAD binding"/>
    <property type="evidence" value="ECO:0007669"/>
    <property type="project" value="InterPro"/>
</dbReference>
<dbReference type="Gene3D" id="3.50.50.60">
    <property type="entry name" value="FAD/NAD(P)-binding domain"/>
    <property type="match status" value="1"/>
</dbReference>
<dbReference type="PANTHER" id="PTHR13789">
    <property type="entry name" value="MONOOXYGENASE"/>
    <property type="match status" value="1"/>
</dbReference>
<dbReference type="GO" id="GO:0004497">
    <property type="term" value="F:monooxygenase activity"/>
    <property type="evidence" value="ECO:0007669"/>
    <property type="project" value="UniProtKB-KW"/>
</dbReference>
<evidence type="ECO:0000256" key="3">
    <source>
        <dbReference type="ARBA" id="ARBA00022827"/>
    </source>
</evidence>
<keyword evidence="8" id="KW-1185">Reference proteome</keyword>
<evidence type="ECO:0000313" key="7">
    <source>
        <dbReference type="EMBL" id="KAJ7366327.1"/>
    </source>
</evidence>
<proteinExistence type="inferred from homology"/>
<keyword evidence="2" id="KW-0285">Flavoprotein</keyword>
<protein>
    <recommendedName>
        <fullName evidence="6">FAD-binding domain-containing protein</fullName>
    </recommendedName>
</protein>
<evidence type="ECO:0000256" key="1">
    <source>
        <dbReference type="ARBA" id="ARBA00007992"/>
    </source>
</evidence>
<dbReference type="PRINTS" id="PR00420">
    <property type="entry name" value="RNGMNOXGNASE"/>
</dbReference>
<dbReference type="Pfam" id="PF01494">
    <property type="entry name" value="FAD_binding_3"/>
    <property type="match status" value="1"/>
</dbReference>
<accession>A0AAD7AQX6</accession>
<keyword evidence="3" id="KW-0274">FAD</keyword>
<dbReference type="InterPro" id="IPR002938">
    <property type="entry name" value="FAD-bd"/>
</dbReference>
<feature type="domain" description="FAD-binding" evidence="6">
    <location>
        <begin position="136"/>
        <end position="339"/>
    </location>
</feature>
<dbReference type="EMBL" id="JARIHO010000002">
    <property type="protein sequence ID" value="KAJ7366327.1"/>
    <property type="molecule type" value="Genomic_DNA"/>
</dbReference>
<comment type="caution">
    <text evidence="7">The sequence shown here is derived from an EMBL/GenBank/DDBJ whole genome shotgun (WGS) entry which is preliminary data.</text>
</comment>
<dbReference type="AlphaFoldDB" id="A0AAD7AQX6"/>
<dbReference type="InterPro" id="IPR050493">
    <property type="entry name" value="FAD-dep_Monooxygenase_BioMet"/>
</dbReference>
<evidence type="ECO:0000256" key="5">
    <source>
        <dbReference type="ARBA" id="ARBA00023033"/>
    </source>
</evidence>
<dbReference type="InterPro" id="IPR036188">
    <property type="entry name" value="FAD/NAD-bd_sf"/>
</dbReference>
<organism evidence="7 8">
    <name type="scientific">Mycena albidolilacea</name>
    <dbReference type="NCBI Taxonomy" id="1033008"/>
    <lineage>
        <taxon>Eukaryota</taxon>
        <taxon>Fungi</taxon>
        <taxon>Dikarya</taxon>
        <taxon>Basidiomycota</taxon>
        <taxon>Agaricomycotina</taxon>
        <taxon>Agaricomycetes</taxon>
        <taxon>Agaricomycetidae</taxon>
        <taxon>Agaricales</taxon>
        <taxon>Marasmiineae</taxon>
        <taxon>Mycenaceae</taxon>
        <taxon>Mycena</taxon>
    </lineage>
</organism>
<reference evidence="7" key="1">
    <citation type="submission" date="2023-03" db="EMBL/GenBank/DDBJ databases">
        <title>Massive genome expansion in bonnet fungi (Mycena s.s.) driven by repeated elements and novel gene families across ecological guilds.</title>
        <authorList>
            <consortium name="Lawrence Berkeley National Laboratory"/>
            <person name="Harder C.B."/>
            <person name="Miyauchi S."/>
            <person name="Viragh M."/>
            <person name="Kuo A."/>
            <person name="Thoen E."/>
            <person name="Andreopoulos B."/>
            <person name="Lu D."/>
            <person name="Skrede I."/>
            <person name="Drula E."/>
            <person name="Henrissat B."/>
            <person name="Morin E."/>
            <person name="Kohler A."/>
            <person name="Barry K."/>
            <person name="LaButti K."/>
            <person name="Morin E."/>
            <person name="Salamov A."/>
            <person name="Lipzen A."/>
            <person name="Mereny Z."/>
            <person name="Hegedus B."/>
            <person name="Baldrian P."/>
            <person name="Stursova M."/>
            <person name="Weitz H."/>
            <person name="Taylor A."/>
            <person name="Grigoriev I.V."/>
            <person name="Nagy L.G."/>
            <person name="Martin F."/>
            <person name="Kauserud H."/>
        </authorList>
    </citation>
    <scope>NUCLEOTIDE SEQUENCE</scope>
    <source>
        <strain evidence="7">CBHHK002</strain>
    </source>
</reference>
<evidence type="ECO:0000313" key="8">
    <source>
        <dbReference type="Proteomes" id="UP001218218"/>
    </source>
</evidence>
<sequence length="361" mass="38809">MASDSKFQILIVGGGLAGLAAASFLRQKHNVTTHRLLLDQGIEDSELKASTMTYVWRGGADGRVASESLSESLARLNISGANTIFTRRSKLHAALHRLATEDGRLGKPARIIEEAKIPAVDVVGGTIATESDEIYRGDLIIGADGINSAVRATVLSANSDSVHAAAAVPTGVAAYQCTVPTTGEKSGMGSFHGSDPRTRVLFFPADTENLQVVAYHPEDDWVAQFVQSGSSIIKDIPAERAVHDFREFHPSLQKLLTSAATRDVWRIRDLAQLPKWHSGRAILIGDAAHAVTPHFGQGCNIAIEDGEALDYFLRSLTSAAQIPAALESFETIRIPRAHMVQIACRRVGGLFTEEEQKITGP</sequence>
<evidence type="ECO:0000259" key="6">
    <source>
        <dbReference type="Pfam" id="PF01494"/>
    </source>
</evidence>
<comment type="similarity">
    <text evidence="1">Belongs to the paxM FAD-dependent monooxygenase family.</text>
</comment>
<dbReference type="PANTHER" id="PTHR13789:SF314">
    <property type="entry name" value="FAD-BINDING DOMAIN-CONTAINING PROTEIN"/>
    <property type="match status" value="1"/>
</dbReference>
<gene>
    <name evidence="7" type="ORF">DFH08DRAFT_797318</name>
</gene>
<evidence type="ECO:0000256" key="2">
    <source>
        <dbReference type="ARBA" id="ARBA00022630"/>
    </source>
</evidence>